<dbReference type="AlphaFoldDB" id="A0A6A4JWE5"/>
<evidence type="ECO:0000256" key="3">
    <source>
        <dbReference type="ARBA" id="ARBA00022763"/>
    </source>
</evidence>
<comment type="caution">
    <text evidence="6">The sequence shown here is derived from an EMBL/GenBank/DDBJ whole genome shotgun (WGS) entry which is preliminary data.</text>
</comment>
<gene>
    <name evidence="6" type="ORF">GE061_017020</name>
</gene>
<organism evidence="6 7">
    <name type="scientific">Apolygus lucorum</name>
    <name type="common">Small green plant bug</name>
    <name type="synonym">Lygocoris lucorum</name>
    <dbReference type="NCBI Taxonomy" id="248454"/>
    <lineage>
        <taxon>Eukaryota</taxon>
        <taxon>Metazoa</taxon>
        <taxon>Ecdysozoa</taxon>
        <taxon>Arthropoda</taxon>
        <taxon>Hexapoda</taxon>
        <taxon>Insecta</taxon>
        <taxon>Pterygota</taxon>
        <taxon>Neoptera</taxon>
        <taxon>Paraneoptera</taxon>
        <taxon>Hemiptera</taxon>
        <taxon>Heteroptera</taxon>
        <taxon>Panheteroptera</taxon>
        <taxon>Cimicomorpha</taxon>
        <taxon>Miridae</taxon>
        <taxon>Mirini</taxon>
        <taxon>Apolygus</taxon>
    </lineage>
</organism>
<keyword evidence="3" id="KW-0227">DNA damage</keyword>
<evidence type="ECO:0000256" key="4">
    <source>
        <dbReference type="ARBA" id="ARBA00023125"/>
    </source>
</evidence>
<evidence type="ECO:0000256" key="5">
    <source>
        <dbReference type="ARBA" id="ARBA00023204"/>
    </source>
</evidence>
<keyword evidence="4" id="KW-0238">DNA-binding</keyword>
<dbReference type="OrthoDB" id="1872155at2759"/>
<protein>
    <recommendedName>
        <fullName evidence="2">Centromere protein S</fullName>
    </recommendedName>
</protein>
<keyword evidence="5" id="KW-0234">DNA repair</keyword>
<dbReference type="PANTHER" id="PTHR22980">
    <property type="entry name" value="CORTISTATIN"/>
    <property type="match status" value="1"/>
</dbReference>
<dbReference type="GO" id="GO:0003677">
    <property type="term" value="F:DNA binding"/>
    <property type="evidence" value="ECO:0007669"/>
    <property type="project" value="UniProtKB-KW"/>
</dbReference>
<sequence length="91" mass="10519">MSPWIIRDNGRRRDAKILIAELVYKKLEDAAEDIEAFSGHAKRNTINADDIKLLFRKNKKIVDLLKTIEESEEKEKPATKRKRTEPEPSAS</sequence>
<keyword evidence="7" id="KW-1185">Reference proteome</keyword>
<dbReference type="GO" id="GO:0006281">
    <property type="term" value="P:DNA repair"/>
    <property type="evidence" value="ECO:0007669"/>
    <property type="project" value="UniProtKB-KW"/>
</dbReference>
<dbReference type="InterPro" id="IPR009072">
    <property type="entry name" value="Histone-fold"/>
</dbReference>
<dbReference type="Gene3D" id="1.10.20.10">
    <property type="entry name" value="Histone, subunit A"/>
    <property type="match status" value="1"/>
</dbReference>
<dbReference type="GO" id="GO:0000712">
    <property type="term" value="P:resolution of meiotic recombination intermediates"/>
    <property type="evidence" value="ECO:0007669"/>
    <property type="project" value="TreeGrafter"/>
</dbReference>
<dbReference type="InterPro" id="IPR029003">
    <property type="entry name" value="CENP-S/Mhf1"/>
</dbReference>
<evidence type="ECO:0000313" key="7">
    <source>
        <dbReference type="Proteomes" id="UP000466442"/>
    </source>
</evidence>
<dbReference type="SUPFAM" id="SSF47113">
    <property type="entry name" value="Histone-fold"/>
    <property type="match status" value="1"/>
</dbReference>
<dbReference type="GO" id="GO:0046982">
    <property type="term" value="F:protein heterodimerization activity"/>
    <property type="evidence" value="ECO:0007669"/>
    <property type="project" value="InterPro"/>
</dbReference>
<dbReference type="Pfam" id="PF15630">
    <property type="entry name" value="CENP-S"/>
    <property type="match status" value="1"/>
</dbReference>
<dbReference type="CDD" id="cd22919">
    <property type="entry name" value="HFD_CENP-S"/>
    <property type="match status" value="1"/>
</dbReference>
<dbReference type="GO" id="GO:0071821">
    <property type="term" value="C:FANCM-MHF complex"/>
    <property type="evidence" value="ECO:0007669"/>
    <property type="project" value="InterPro"/>
</dbReference>
<reference evidence="6" key="1">
    <citation type="journal article" date="2021" name="Mol. Ecol. Resour.">
        <title>Apolygus lucorum genome provides insights into omnivorousness and mesophyll feeding.</title>
        <authorList>
            <person name="Liu Y."/>
            <person name="Liu H."/>
            <person name="Wang H."/>
            <person name="Huang T."/>
            <person name="Liu B."/>
            <person name="Yang B."/>
            <person name="Yin L."/>
            <person name="Li B."/>
            <person name="Zhang Y."/>
            <person name="Zhang S."/>
            <person name="Jiang F."/>
            <person name="Zhang X."/>
            <person name="Ren Y."/>
            <person name="Wang B."/>
            <person name="Wang S."/>
            <person name="Lu Y."/>
            <person name="Wu K."/>
            <person name="Fan W."/>
            <person name="Wang G."/>
        </authorList>
    </citation>
    <scope>NUCLEOTIDE SEQUENCE</scope>
    <source>
        <strain evidence="6">12Hb</strain>
    </source>
</reference>
<evidence type="ECO:0000256" key="1">
    <source>
        <dbReference type="ARBA" id="ARBA00006612"/>
    </source>
</evidence>
<evidence type="ECO:0000313" key="6">
    <source>
        <dbReference type="EMBL" id="KAF6208562.1"/>
    </source>
</evidence>
<dbReference type="PANTHER" id="PTHR22980:SF0">
    <property type="entry name" value="CENTROMERE PROTEIN S"/>
    <property type="match status" value="1"/>
</dbReference>
<comment type="similarity">
    <text evidence="1">Belongs to the TAF9 family. CENP-S/MHF1 subfamily.</text>
</comment>
<dbReference type="GO" id="GO:0031297">
    <property type="term" value="P:replication fork processing"/>
    <property type="evidence" value="ECO:0007669"/>
    <property type="project" value="TreeGrafter"/>
</dbReference>
<dbReference type="GO" id="GO:0003682">
    <property type="term" value="F:chromatin binding"/>
    <property type="evidence" value="ECO:0007669"/>
    <property type="project" value="TreeGrafter"/>
</dbReference>
<dbReference type="EMBL" id="WIXP02000007">
    <property type="protein sequence ID" value="KAF6208562.1"/>
    <property type="molecule type" value="Genomic_DNA"/>
</dbReference>
<dbReference type="Proteomes" id="UP000466442">
    <property type="component" value="Unassembled WGS sequence"/>
</dbReference>
<evidence type="ECO:0000256" key="2">
    <source>
        <dbReference type="ARBA" id="ARBA00016400"/>
    </source>
</evidence>
<proteinExistence type="inferred from homology"/>
<name>A0A6A4JWE5_APOLU</name>
<accession>A0A6A4JWE5</accession>